<comment type="similarity">
    <text evidence="1">Belongs to the sigma-70 factor family.</text>
</comment>
<dbReference type="GO" id="GO:0006352">
    <property type="term" value="P:DNA-templated transcription initiation"/>
    <property type="evidence" value="ECO:0007669"/>
    <property type="project" value="InterPro"/>
</dbReference>
<dbReference type="InterPro" id="IPR014284">
    <property type="entry name" value="RNA_pol_sigma-70_dom"/>
</dbReference>
<dbReference type="PROSITE" id="PS50943">
    <property type="entry name" value="HTH_CROC1"/>
    <property type="match status" value="1"/>
</dbReference>
<gene>
    <name evidence="7" type="primary">sigF_2</name>
    <name evidence="7" type="ORF">ERS852411_04294</name>
</gene>
<dbReference type="InterPro" id="IPR000943">
    <property type="entry name" value="RNA_pol_sigma70"/>
</dbReference>
<dbReference type="InterPro" id="IPR007630">
    <property type="entry name" value="RNA_pol_sigma70_r4"/>
</dbReference>
<evidence type="ECO:0000256" key="1">
    <source>
        <dbReference type="ARBA" id="ARBA00007788"/>
    </source>
</evidence>
<accession>A0A174VM22</accession>
<dbReference type="AlphaFoldDB" id="A0A174VM22"/>
<dbReference type="PANTHER" id="PTHR30385:SF4">
    <property type="entry name" value="RNA POLYMERASE SIGMA-E FACTOR"/>
    <property type="match status" value="1"/>
</dbReference>
<organism evidence="7 8">
    <name type="scientific">Flavonifractor plautii</name>
    <name type="common">Fusobacterium plautii</name>
    <dbReference type="NCBI Taxonomy" id="292800"/>
    <lineage>
        <taxon>Bacteria</taxon>
        <taxon>Bacillati</taxon>
        <taxon>Bacillota</taxon>
        <taxon>Clostridia</taxon>
        <taxon>Eubacteriales</taxon>
        <taxon>Oscillospiraceae</taxon>
        <taxon>Flavonifractor</taxon>
    </lineage>
</organism>
<keyword evidence="2" id="KW-0805">Transcription regulation</keyword>
<dbReference type="SUPFAM" id="SSF88659">
    <property type="entry name" value="Sigma3 and sigma4 domains of RNA polymerase sigma factors"/>
    <property type="match status" value="1"/>
</dbReference>
<evidence type="ECO:0000259" key="6">
    <source>
        <dbReference type="PROSITE" id="PS50943"/>
    </source>
</evidence>
<proteinExistence type="inferred from homology"/>
<dbReference type="Pfam" id="PF04545">
    <property type="entry name" value="Sigma70_r4"/>
    <property type="match status" value="1"/>
</dbReference>
<feature type="domain" description="HTH cro/C1-type" evidence="6">
    <location>
        <begin position="54"/>
        <end position="77"/>
    </location>
</feature>
<dbReference type="EMBL" id="CYZT01000960">
    <property type="protein sequence ID" value="CUQ35824.1"/>
    <property type="molecule type" value="Genomic_DNA"/>
</dbReference>
<protein>
    <submittedName>
        <fullName evidence="7">Stage II sporulation protein AC</fullName>
    </submittedName>
</protein>
<evidence type="ECO:0000256" key="3">
    <source>
        <dbReference type="ARBA" id="ARBA00023082"/>
    </source>
</evidence>
<dbReference type="NCBIfam" id="TIGR02937">
    <property type="entry name" value="sigma70-ECF"/>
    <property type="match status" value="1"/>
</dbReference>
<dbReference type="GO" id="GO:0016987">
    <property type="term" value="F:sigma factor activity"/>
    <property type="evidence" value="ECO:0007669"/>
    <property type="project" value="UniProtKB-KW"/>
</dbReference>
<evidence type="ECO:0000313" key="8">
    <source>
        <dbReference type="Proteomes" id="UP000095746"/>
    </source>
</evidence>
<keyword evidence="3" id="KW-0731">Sigma factor</keyword>
<evidence type="ECO:0000256" key="2">
    <source>
        <dbReference type="ARBA" id="ARBA00023015"/>
    </source>
</evidence>
<dbReference type="CDD" id="cd06171">
    <property type="entry name" value="Sigma70_r4"/>
    <property type="match status" value="1"/>
</dbReference>
<dbReference type="Proteomes" id="UP000095746">
    <property type="component" value="Unassembled WGS sequence"/>
</dbReference>
<evidence type="ECO:0000256" key="5">
    <source>
        <dbReference type="ARBA" id="ARBA00023163"/>
    </source>
</evidence>
<name>A0A174VM22_FLAPL</name>
<dbReference type="PRINTS" id="PR00046">
    <property type="entry name" value="SIGMA70FCT"/>
</dbReference>
<dbReference type="GO" id="GO:0003677">
    <property type="term" value="F:DNA binding"/>
    <property type="evidence" value="ECO:0007669"/>
    <property type="project" value="UniProtKB-KW"/>
</dbReference>
<evidence type="ECO:0000256" key="4">
    <source>
        <dbReference type="ARBA" id="ARBA00023125"/>
    </source>
</evidence>
<dbReference type="InterPro" id="IPR001387">
    <property type="entry name" value="Cro/C1-type_HTH"/>
</dbReference>
<evidence type="ECO:0000313" key="7">
    <source>
        <dbReference type="EMBL" id="CUQ35824.1"/>
    </source>
</evidence>
<reference evidence="7 8" key="1">
    <citation type="submission" date="2015-09" db="EMBL/GenBank/DDBJ databases">
        <authorList>
            <consortium name="Pathogen Informatics"/>
        </authorList>
    </citation>
    <scope>NUCLEOTIDE SEQUENCE [LARGE SCALE GENOMIC DNA]</scope>
    <source>
        <strain evidence="7 8">2789STDY5608854</strain>
    </source>
</reference>
<dbReference type="PANTHER" id="PTHR30385">
    <property type="entry name" value="SIGMA FACTOR F FLAGELLAR"/>
    <property type="match status" value="1"/>
</dbReference>
<sequence>MASLQMETGDGFTLESVLGTEGMEEAIVEREALRGAVAALPERERQVILLRYFRGMTQDRTAKVLGVSQVQVSRIERKAVEHLRRKLE</sequence>
<keyword evidence="5" id="KW-0804">Transcription</keyword>
<dbReference type="InterPro" id="IPR013324">
    <property type="entry name" value="RNA_pol_sigma_r3/r4-like"/>
</dbReference>
<dbReference type="Gene3D" id="1.20.140.160">
    <property type="match status" value="1"/>
</dbReference>
<keyword evidence="4" id="KW-0238">DNA-binding</keyword>